<gene>
    <name evidence="2" type="ORF">DPM35_12510</name>
</gene>
<dbReference type="InterPro" id="IPR050834">
    <property type="entry name" value="Glycosyltransf_2"/>
</dbReference>
<dbReference type="PANTHER" id="PTHR43685:SF2">
    <property type="entry name" value="GLYCOSYLTRANSFERASE 2-LIKE DOMAIN-CONTAINING PROTEIN"/>
    <property type="match status" value="1"/>
</dbReference>
<organism evidence="2 3">
    <name type="scientific">Mesorhizobium atlanticum</name>
    <dbReference type="NCBI Taxonomy" id="2233532"/>
    <lineage>
        <taxon>Bacteria</taxon>
        <taxon>Pseudomonadati</taxon>
        <taxon>Pseudomonadota</taxon>
        <taxon>Alphaproteobacteria</taxon>
        <taxon>Hyphomicrobiales</taxon>
        <taxon>Phyllobacteriaceae</taxon>
        <taxon>Mesorhizobium</taxon>
    </lineage>
</organism>
<dbReference type="InterPro" id="IPR001173">
    <property type="entry name" value="Glyco_trans_2-like"/>
</dbReference>
<dbReference type="Pfam" id="PF00535">
    <property type="entry name" value="Glycos_transf_2"/>
    <property type="match status" value="1"/>
</dbReference>
<keyword evidence="2" id="KW-0808">Transferase</keyword>
<dbReference type="InterPro" id="IPR029044">
    <property type="entry name" value="Nucleotide-diphossugar_trans"/>
</dbReference>
<proteinExistence type="predicted"/>
<dbReference type="Gene3D" id="3.90.550.10">
    <property type="entry name" value="Spore Coat Polysaccharide Biosynthesis Protein SpsA, Chain A"/>
    <property type="match status" value="1"/>
</dbReference>
<evidence type="ECO:0000313" key="3">
    <source>
        <dbReference type="Proteomes" id="UP000251956"/>
    </source>
</evidence>
<dbReference type="Proteomes" id="UP000251956">
    <property type="component" value="Unassembled WGS sequence"/>
</dbReference>
<dbReference type="EMBL" id="QMBQ01000003">
    <property type="protein sequence ID" value="RAZ77293.1"/>
    <property type="molecule type" value="Genomic_DNA"/>
</dbReference>
<dbReference type="AlphaFoldDB" id="A0A330GXQ8"/>
<reference evidence="2 3" key="1">
    <citation type="submission" date="2018-07" db="EMBL/GenBank/DDBJ databases">
        <title>Diversity of Mesorhizobium strains in Brazil.</title>
        <authorList>
            <person name="Helene L.C.F."/>
            <person name="Dall'Agnol R."/>
            <person name="Delamuta J.R.M."/>
            <person name="Hungria M."/>
        </authorList>
    </citation>
    <scope>NUCLEOTIDE SEQUENCE [LARGE SCALE GENOMIC DNA]</scope>
    <source>
        <strain evidence="2 3">CNPSo 3140</strain>
    </source>
</reference>
<evidence type="ECO:0000313" key="2">
    <source>
        <dbReference type="EMBL" id="RAZ77293.1"/>
    </source>
</evidence>
<accession>A0A330GXQ8</accession>
<comment type="caution">
    <text evidence="2">The sequence shown here is derived from an EMBL/GenBank/DDBJ whole genome shotgun (WGS) entry which is preliminary data.</text>
</comment>
<name>A0A330GXQ8_9HYPH</name>
<sequence>MGTPFFSVIIPAWNASATLHETLDSIAEQNDHSPREVIVVDDGSSDRTVEVAERHASHPRIVRKANGGAPSALNVGIKAAQGAVLAFLDADDLWMPDKLALQWAALDLDPSLDAVLGHSETFESPEYPAEAFVSLHYKKGRYPGYLASSLAVRRSAVERLGVLFDEGLRTGSFIDWYRRAIAGGMKMTMLDETVHRRRIRPGTLSRRVAVTGGAPAGMASDFLEIARRAIMAKRAEDDGEKGAQ</sequence>
<dbReference type="PANTHER" id="PTHR43685">
    <property type="entry name" value="GLYCOSYLTRANSFERASE"/>
    <property type="match status" value="1"/>
</dbReference>
<protein>
    <submittedName>
        <fullName evidence="2">Glycosyltransferase family 2 protein</fullName>
    </submittedName>
</protein>
<feature type="domain" description="Glycosyltransferase 2-like" evidence="1">
    <location>
        <begin position="7"/>
        <end position="112"/>
    </location>
</feature>
<evidence type="ECO:0000259" key="1">
    <source>
        <dbReference type="Pfam" id="PF00535"/>
    </source>
</evidence>
<dbReference type="RefSeq" id="WP_112127556.1">
    <property type="nucleotide sequence ID" value="NZ_QMBQ01000003.1"/>
</dbReference>
<keyword evidence="3" id="KW-1185">Reference proteome</keyword>
<dbReference type="SUPFAM" id="SSF53448">
    <property type="entry name" value="Nucleotide-diphospho-sugar transferases"/>
    <property type="match status" value="1"/>
</dbReference>
<dbReference type="GO" id="GO:0016740">
    <property type="term" value="F:transferase activity"/>
    <property type="evidence" value="ECO:0007669"/>
    <property type="project" value="UniProtKB-KW"/>
</dbReference>
<dbReference type="CDD" id="cd00761">
    <property type="entry name" value="Glyco_tranf_GTA_type"/>
    <property type="match status" value="1"/>
</dbReference>
<dbReference type="OrthoDB" id="9794124at2"/>